<keyword evidence="3" id="KW-1185">Reference proteome</keyword>
<dbReference type="InterPro" id="IPR012334">
    <property type="entry name" value="Pectin_lyas_fold"/>
</dbReference>
<dbReference type="PANTHER" id="PTHR11319:SF35">
    <property type="entry name" value="OUTER MEMBRANE PROTEIN PMPC-RELATED"/>
    <property type="match status" value="1"/>
</dbReference>
<evidence type="ECO:0000256" key="1">
    <source>
        <dbReference type="SAM" id="Phobius"/>
    </source>
</evidence>
<feature type="transmembrane region" description="Helical" evidence="1">
    <location>
        <begin position="1452"/>
        <end position="1474"/>
    </location>
</feature>
<reference evidence="2 3" key="1">
    <citation type="submission" date="2022-05" db="EMBL/GenBank/DDBJ databases">
        <authorList>
            <consortium name="Genoscope - CEA"/>
            <person name="William W."/>
        </authorList>
    </citation>
    <scope>NUCLEOTIDE SEQUENCE [LARGE SCALE GENOMIC DNA]</scope>
</reference>
<feature type="transmembrane region" description="Helical" evidence="1">
    <location>
        <begin position="13"/>
        <end position="35"/>
    </location>
</feature>
<feature type="transmembrane region" description="Helical" evidence="1">
    <location>
        <begin position="1556"/>
        <end position="1584"/>
    </location>
</feature>
<name>A0AAU9WJ55_9CNID</name>
<feature type="transmembrane region" description="Helical" evidence="1">
    <location>
        <begin position="1370"/>
        <end position="1392"/>
    </location>
</feature>
<dbReference type="InterPro" id="IPR011050">
    <property type="entry name" value="Pectin_lyase_fold/virulence"/>
</dbReference>
<evidence type="ECO:0000313" key="2">
    <source>
        <dbReference type="EMBL" id="CAH3113728.1"/>
    </source>
</evidence>
<feature type="transmembrane region" description="Helical" evidence="1">
    <location>
        <begin position="1486"/>
        <end position="1505"/>
    </location>
</feature>
<feature type="transmembrane region" description="Helical" evidence="1">
    <location>
        <begin position="207"/>
        <end position="232"/>
    </location>
</feature>
<dbReference type="SUPFAM" id="SSF51126">
    <property type="entry name" value="Pectin lyase-like"/>
    <property type="match status" value="3"/>
</dbReference>
<dbReference type="Proteomes" id="UP001159428">
    <property type="component" value="Unassembled WGS sequence"/>
</dbReference>
<feature type="non-terminal residue" evidence="2">
    <location>
        <position position="1675"/>
    </location>
</feature>
<keyword evidence="1" id="KW-0472">Membrane</keyword>
<comment type="caution">
    <text evidence="2">The sequence shown here is derived from an EMBL/GenBank/DDBJ whole genome shotgun (WGS) entry which is preliminary data.</text>
</comment>
<feature type="transmembrane region" description="Helical" evidence="1">
    <location>
        <begin position="47"/>
        <end position="66"/>
    </location>
</feature>
<evidence type="ECO:0000313" key="3">
    <source>
        <dbReference type="Proteomes" id="UP001159428"/>
    </source>
</evidence>
<feature type="transmembrane region" description="Helical" evidence="1">
    <location>
        <begin position="166"/>
        <end position="187"/>
    </location>
</feature>
<dbReference type="Gene3D" id="2.160.20.10">
    <property type="entry name" value="Single-stranded right-handed beta-helix, Pectin lyase-like"/>
    <property type="match status" value="1"/>
</dbReference>
<dbReference type="EMBL" id="CALNXJ010000014">
    <property type="protein sequence ID" value="CAH3113728.1"/>
    <property type="molecule type" value="Genomic_DNA"/>
</dbReference>
<protein>
    <submittedName>
        <fullName evidence="2">Uncharacterized protein</fullName>
    </submittedName>
</protein>
<keyword evidence="1" id="KW-0812">Transmembrane</keyword>
<organism evidence="2 3">
    <name type="scientific">Pocillopora meandrina</name>
    <dbReference type="NCBI Taxonomy" id="46732"/>
    <lineage>
        <taxon>Eukaryota</taxon>
        <taxon>Metazoa</taxon>
        <taxon>Cnidaria</taxon>
        <taxon>Anthozoa</taxon>
        <taxon>Hexacorallia</taxon>
        <taxon>Scleractinia</taxon>
        <taxon>Astrocoeniina</taxon>
        <taxon>Pocilloporidae</taxon>
        <taxon>Pocillopora</taxon>
    </lineage>
</organism>
<feature type="transmembrane region" description="Helical" evidence="1">
    <location>
        <begin position="1605"/>
        <end position="1626"/>
    </location>
</feature>
<feature type="transmembrane region" description="Helical" evidence="1">
    <location>
        <begin position="1646"/>
        <end position="1674"/>
    </location>
</feature>
<proteinExistence type="predicted"/>
<dbReference type="PANTHER" id="PTHR11319">
    <property type="entry name" value="G PROTEIN-COUPLED RECEPTOR-RELATED"/>
    <property type="match status" value="1"/>
</dbReference>
<feature type="transmembrane region" description="Helical" evidence="1">
    <location>
        <begin position="117"/>
        <end position="145"/>
    </location>
</feature>
<keyword evidence="1" id="KW-1133">Transmembrane helix</keyword>
<gene>
    <name evidence="2" type="ORF">PMEA_00006090</name>
</gene>
<accession>A0AAU9WJ55</accession>
<sequence length="1675" mass="186809">MLFIDANVPCIQWWQYLLLAYIVIFLVPFIVVLYWGSFKLYRSSITAGEFVAASMVPLPFLIYWLVKGKLKRRGQESSGQQVLNTDVSIILHGPFRPPTDIDNGTLYWESVLIGRRLVLIAFGAFITDVMLRMLFLSAACLLITLHHVLKNPYRHPMANNAETLSLVTLSLIAIINLAKATTLSFGITTDGPSVAYLKALEWFEVCALAFVPALMSILMSFAIMSQLVRFALLLIEKCLKWFCLHTVALASKPSKLVVASGSNILNVYVSLHGKDTKTCGNQSLPCQSIAQAVHRVGYGGNIYLDGRGTKKRPYGCRNGRNILLDQPGIYVNKSLTVRGFYSTPHVLCTEGFHFEKTNGESLTFALMLSGIDFQQTRLNCNDCQRITIHNCSFHNASRALAIKIQNITSFQLDLEGNSTFRNNSQCINVLLLNNTKGKSQDVTLEIKDAMFERNGLYWHGTGRDVIMFRSVEKKGPSPVYIHIFCCRVKSSYNEGPFLHLDVSNAITNETFVDVDLHHNEKGRRKRNRRLYFSHARETNAKFISLTCHNNPKKHCIVVQSDRANIVIQDSIFYNQSVDSKTSGSCLSLTASINASLRIVNSNFHNNEAGAGGSIFANSKHGLLKVDLTNVTFSKCKAARYGCVISIGRTAQGPPKSHWGPHRLYFTLRNVTVQQWEGNHGNETEKCMAVEVVLDGGIVTLEGSTFTKKMSRGNGAFSLVTTGGKTNISISNCTFKDTSMDTSRGKIVYIVSGNGNAGMVTISNSFIENGGKRKVALFISPKYYIKLFNITFNSLKYGLQTVSSPPKNGSFPIDILIDKCSFIDNTHDAMFTLLGPTSVQLTIKNTLFSTRSEIVKWDQSDYGYAISFVIPPLKHVNFSKAVIQLDHNEFHRRSASYFVLLFEGFKNVTVKHSSFRNCRVSAYKPEWDNRKTGLFYEPTAGAISILFNPDKPFSLGCVKSKSAKETHPSWNYSSHVLFENTKFEENLGIEVGAVHISNGFTKFRRCVFVNNFGIRRCGHVHSAFGTGRVEFEHCSFLKTMESATISDGSQFDKGVFLYSESGGPLIFKNTSMTSLKFNRSSYPIVDISSGGFVHMDEKSRMKCNKGEALLLENGTHFQYTEKNKRICVLNVTVLKYSCKPCHPGYYSLQKGVSEGLLVASRAECHPCPFGAICIERNIVAKPNFWGYVTPDNPSMLQLIACPENYCPLTSSIDYSSCQGNRNGTLCGRCADGFTETLLSTECRKSTKCNDSSVWVVTISLTITLAIYLLTKPPILCTLGKQILWFKKSDEYQPGEGSDFNDDGEHSESGFSKITFYFYQAAETLIVGSVEELVGKIPFIHFVISVYSFHVQSINQGLGCPFAGLTAVTKELFLSGTVFLTMVNLVLIYFVHHVINMFMGKGKPSLIRYMAVIMEVLLLGYERLAETALKLMHCVSIGSGKWLFIDANVPCMQWWQYLLLSYIVIFLVPFIGVLYWGSFKLYRSSITAEEFVAASMIPLPFLIYWLVKGKLKRRDQESSGQQVLNTDVSIILHGPFCPPTDIDNGTLYWESVLIGRRLVLLACGAFITDVMLRMIFLCAACLLITLHHVLKNPYRHPMANNAETLSLVTLSLIAIINLAKATTLSFGITTDGPSVAYLKALEWFEVCALAFVPALISILIAFAILSQFVRFALLLIE</sequence>